<sequence length="635" mass="67042">MDCADPSFNSSMADWRAVSFATRYVTVVDQPDLVTTLDGETLDPQLRGYVMQKLRGGQDLAVLNDPLTGEPVRDGAGRPLVVRLDGKPSDTAGMANMVGWRTAAGLRIAHGGSVAQVLDALSGAFPEVNVLRLDLNAPTARSAAAADWAAFARAAAERGYRLIIQNSDGELAGGYVRDRPGAHILGADQLGPADALDQPDGPWKINRVLRDWQVMLAWFARPENAAILEAVAGWELINEPMAYGKGPKAGRLYSRHIADLVGALDWGGKRILVGGLGASAQFADLDHDMIRQAAGPALVWSVHMYPGWVTPGHPDPGRTGFETQICKRLGALRDSGDDILITETQLHTASGSLSPLGTDKRAITSFNMARELPWLAEQGIGFTWWPPTGRKSELLHWNGRHGGYGVSVESAAFAHWGWSRASGPGLFREAWATGGDDAAAVSPQAASDRDRLTDGVGDAHGLIFGMEGNDSLQGHAGTDMLYGGADDDVLAGDGGDDWLFGDRGDDVIEGGEGDDVLIDPEGGNRMAGGPGDDHLEGSGLLDGGAGADRLIAANAAATTLTGGDGPDLFMPPPEGEVTITDFSPAEDRIDWTLLGPGFRCDLGVARQGQDTLLSWGKLRVRLVGADWGPGEGCAR</sequence>
<dbReference type="RefSeq" id="WP_154765145.1">
    <property type="nucleotide sequence ID" value="NZ_WMBT01000007.1"/>
</dbReference>
<dbReference type="PANTHER" id="PTHR38340:SF1">
    <property type="entry name" value="S-LAYER PROTEIN"/>
    <property type="match status" value="1"/>
</dbReference>
<reference evidence="3 4" key="1">
    <citation type="submission" date="2019-11" db="EMBL/GenBank/DDBJ databases">
        <authorList>
            <person name="Lang L."/>
        </authorList>
    </citation>
    <scope>NUCLEOTIDE SEQUENCE [LARGE SCALE GENOMIC DNA]</scope>
    <source>
        <strain evidence="3 4">YIM 132242</strain>
    </source>
</reference>
<protein>
    <recommendedName>
        <fullName evidence="5">Glycoside hydrolase family 5 domain-containing protein</fullName>
    </recommendedName>
</protein>
<evidence type="ECO:0000256" key="2">
    <source>
        <dbReference type="ARBA" id="ARBA00022525"/>
    </source>
</evidence>
<keyword evidence="4" id="KW-1185">Reference proteome</keyword>
<evidence type="ECO:0000313" key="4">
    <source>
        <dbReference type="Proteomes" id="UP000481417"/>
    </source>
</evidence>
<dbReference type="InterPro" id="IPR018511">
    <property type="entry name" value="Hemolysin-typ_Ca-bd_CS"/>
</dbReference>
<accession>A0A6L6HPM7</accession>
<dbReference type="GO" id="GO:0005509">
    <property type="term" value="F:calcium ion binding"/>
    <property type="evidence" value="ECO:0007669"/>
    <property type="project" value="InterPro"/>
</dbReference>
<dbReference type="GO" id="GO:0005576">
    <property type="term" value="C:extracellular region"/>
    <property type="evidence" value="ECO:0007669"/>
    <property type="project" value="UniProtKB-SubCell"/>
</dbReference>
<dbReference type="Gene3D" id="2.150.10.10">
    <property type="entry name" value="Serralysin-like metalloprotease, C-terminal"/>
    <property type="match status" value="1"/>
</dbReference>
<dbReference type="AlphaFoldDB" id="A0A6L6HPM7"/>
<organism evidence="3 4">
    <name type="scientific">Paracoccus lichenicola</name>
    <dbReference type="NCBI Taxonomy" id="2665644"/>
    <lineage>
        <taxon>Bacteria</taxon>
        <taxon>Pseudomonadati</taxon>
        <taxon>Pseudomonadota</taxon>
        <taxon>Alphaproteobacteria</taxon>
        <taxon>Rhodobacterales</taxon>
        <taxon>Paracoccaceae</taxon>
        <taxon>Paracoccus</taxon>
    </lineage>
</organism>
<dbReference type="PRINTS" id="PR00313">
    <property type="entry name" value="CABNDNGRPT"/>
</dbReference>
<gene>
    <name evidence="3" type="ORF">GIY56_12295</name>
</gene>
<keyword evidence="2" id="KW-0964">Secreted</keyword>
<dbReference type="PANTHER" id="PTHR38340">
    <property type="entry name" value="S-LAYER PROTEIN"/>
    <property type="match status" value="1"/>
</dbReference>
<name>A0A6L6HPM7_9RHOB</name>
<proteinExistence type="predicted"/>
<dbReference type="EMBL" id="WMBT01000007">
    <property type="protein sequence ID" value="MTE01076.1"/>
    <property type="molecule type" value="Genomic_DNA"/>
</dbReference>
<dbReference type="InterPro" id="IPR001343">
    <property type="entry name" value="Hemolysn_Ca-bd"/>
</dbReference>
<dbReference type="InterPro" id="IPR050557">
    <property type="entry name" value="RTX_toxin/Mannuronan_C5-epim"/>
</dbReference>
<evidence type="ECO:0008006" key="5">
    <source>
        <dbReference type="Google" id="ProtNLM"/>
    </source>
</evidence>
<dbReference type="InterPro" id="IPR011049">
    <property type="entry name" value="Serralysin-like_metalloprot_C"/>
</dbReference>
<evidence type="ECO:0000313" key="3">
    <source>
        <dbReference type="EMBL" id="MTE01076.1"/>
    </source>
</evidence>
<evidence type="ECO:0000256" key="1">
    <source>
        <dbReference type="ARBA" id="ARBA00004613"/>
    </source>
</evidence>
<dbReference type="InterPro" id="IPR017853">
    <property type="entry name" value="GH"/>
</dbReference>
<dbReference type="SUPFAM" id="SSF51120">
    <property type="entry name" value="beta-Roll"/>
    <property type="match status" value="1"/>
</dbReference>
<dbReference type="Proteomes" id="UP000481417">
    <property type="component" value="Unassembled WGS sequence"/>
</dbReference>
<dbReference type="Gene3D" id="3.20.20.80">
    <property type="entry name" value="Glycosidases"/>
    <property type="match status" value="1"/>
</dbReference>
<comment type="subcellular location">
    <subcellularLocation>
        <location evidence="1">Secreted</location>
    </subcellularLocation>
</comment>
<comment type="caution">
    <text evidence="3">The sequence shown here is derived from an EMBL/GenBank/DDBJ whole genome shotgun (WGS) entry which is preliminary data.</text>
</comment>
<dbReference type="PROSITE" id="PS00330">
    <property type="entry name" value="HEMOLYSIN_CALCIUM"/>
    <property type="match status" value="1"/>
</dbReference>
<dbReference type="SUPFAM" id="SSF51445">
    <property type="entry name" value="(Trans)glycosidases"/>
    <property type="match status" value="1"/>
</dbReference>
<dbReference type="Pfam" id="PF00353">
    <property type="entry name" value="HemolysinCabind"/>
    <property type="match status" value="3"/>
</dbReference>